<evidence type="ECO:0000313" key="1">
    <source>
        <dbReference type="EMBL" id="CAA6802605.1"/>
    </source>
</evidence>
<dbReference type="AlphaFoldDB" id="A0A6S6SI50"/>
<name>A0A6S6SI50_9BACT</name>
<proteinExistence type="predicted"/>
<sequence length="199" mass="23163">MLIVNLKLNNTYKQRVEHFEDKSNSTLLKNLHLDWNNLIGVCLGGSDIRNKENPPFRTPANLSCDAYKVNHANILNPLEIQAFPNLFRLNKRTCELEADIKSCKLITIPNNKYTTTEELVTQTIINLNLNCDRLTTDRHKILIAYNKEIGKGRQVQDREVFSKLVEKWFSKRFSNLFTTRRLLLGKHAELFLEKNNYDG</sequence>
<gene>
    <name evidence="1" type="ORF">HELGO_WM2149</name>
</gene>
<accession>A0A6S6SI50</accession>
<reference evidence="1" key="1">
    <citation type="submission" date="2020-01" db="EMBL/GenBank/DDBJ databases">
        <authorList>
            <person name="Meier V. D."/>
            <person name="Meier V D."/>
        </authorList>
    </citation>
    <scope>NUCLEOTIDE SEQUENCE</scope>
    <source>
        <strain evidence="1">HLG_WM_MAG_04</strain>
    </source>
</reference>
<organism evidence="1">
    <name type="scientific">uncultured Sulfurovum sp</name>
    <dbReference type="NCBI Taxonomy" id="269237"/>
    <lineage>
        <taxon>Bacteria</taxon>
        <taxon>Pseudomonadati</taxon>
        <taxon>Campylobacterota</taxon>
        <taxon>Epsilonproteobacteria</taxon>
        <taxon>Campylobacterales</taxon>
        <taxon>Sulfurovaceae</taxon>
        <taxon>Sulfurovum</taxon>
        <taxon>environmental samples</taxon>
    </lineage>
</organism>
<protein>
    <submittedName>
        <fullName evidence="1">TIGR02646 family protein</fullName>
    </submittedName>
</protein>
<dbReference type="EMBL" id="CACVAX010000006">
    <property type="protein sequence ID" value="CAA6802605.1"/>
    <property type="molecule type" value="Genomic_DNA"/>
</dbReference>